<reference evidence="6" key="1">
    <citation type="submission" date="2020-09" db="EMBL/GenBank/DDBJ databases">
        <title>Desulfogranum mesoprofundum gen. nov., sp. nov., a novel mesophilic, sulfate-reducing chemolithoautotroph isolated from a deep-sea hydrothermal vent chimney in the Suiyo Seamount.</title>
        <authorList>
            <person name="Hashimoto Y."/>
            <person name="Nakagawa S."/>
        </authorList>
    </citation>
    <scope>NUCLEOTIDE SEQUENCE</scope>
    <source>
        <strain evidence="6">KT2</strain>
    </source>
</reference>
<keyword evidence="4" id="KW-0808">Transferase</keyword>
<dbReference type="AlphaFoldDB" id="A0A8D5FJQ6"/>
<dbReference type="KEGG" id="dbk:DGMP_01370"/>
<dbReference type="GO" id="GO:0005829">
    <property type="term" value="C:cytosol"/>
    <property type="evidence" value="ECO:0007669"/>
    <property type="project" value="TreeGrafter"/>
</dbReference>
<dbReference type="Proteomes" id="UP000826725">
    <property type="component" value="Chromosome"/>
</dbReference>
<dbReference type="GO" id="GO:0061599">
    <property type="term" value="F:molybdopterin molybdotransferase activity"/>
    <property type="evidence" value="ECO:0007669"/>
    <property type="project" value="UniProtKB-UniRule"/>
</dbReference>
<comment type="function">
    <text evidence="1 4">Catalyzes the insertion of molybdate into adenylated molybdopterin with the concomitant release of AMP.</text>
</comment>
<dbReference type="InterPro" id="IPR001453">
    <property type="entry name" value="MoaB/Mog_dom"/>
</dbReference>
<dbReference type="InterPro" id="IPR038987">
    <property type="entry name" value="MoeA-like"/>
</dbReference>
<dbReference type="EC" id="2.10.1.1" evidence="4"/>
<dbReference type="InterPro" id="IPR005110">
    <property type="entry name" value="MoeA_linker/N"/>
</dbReference>
<dbReference type="PANTHER" id="PTHR10192">
    <property type="entry name" value="MOLYBDOPTERIN BIOSYNTHESIS PROTEIN"/>
    <property type="match status" value="1"/>
</dbReference>
<dbReference type="GO" id="GO:0046872">
    <property type="term" value="F:metal ion binding"/>
    <property type="evidence" value="ECO:0007669"/>
    <property type="project" value="UniProtKB-UniRule"/>
</dbReference>
<feature type="domain" description="MoaB/Mog" evidence="5">
    <location>
        <begin position="184"/>
        <end position="324"/>
    </location>
</feature>
<evidence type="ECO:0000256" key="3">
    <source>
        <dbReference type="ARBA" id="ARBA00047317"/>
    </source>
</evidence>
<protein>
    <recommendedName>
        <fullName evidence="4">Molybdopterin molybdenumtransferase</fullName>
        <ecNumber evidence="4">2.10.1.1</ecNumber>
    </recommendedName>
</protein>
<dbReference type="PANTHER" id="PTHR10192:SF5">
    <property type="entry name" value="GEPHYRIN"/>
    <property type="match status" value="1"/>
</dbReference>
<evidence type="ECO:0000256" key="2">
    <source>
        <dbReference type="ARBA" id="ARBA00010763"/>
    </source>
</evidence>
<keyword evidence="7" id="KW-1185">Reference proteome</keyword>
<dbReference type="GO" id="GO:0006777">
    <property type="term" value="P:Mo-molybdopterin cofactor biosynthetic process"/>
    <property type="evidence" value="ECO:0007669"/>
    <property type="project" value="UniProtKB-UniRule"/>
</dbReference>
<comment type="pathway">
    <text evidence="4">Cofactor biosynthesis; molybdopterin biosynthesis.</text>
</comment>
<organism evidence="6 7">
    <name type="scientific">Desulfomarina profundi</name>
    <dbReference type="NCBI Taxonomy" id="2772557"/>
    <lineage>
        <taxon>Bacteria</taxon>
        <taxon>Pseudomonadati</taxon>
        <taxon>Thermodesulfobacteriota</taxon>
        <taxon>Desulfobulbia</taxon>
        <taxon>Desulfobulbales</taxon>
        <taxon>Desulfobulbaceae</taxon>
        <taxon>Desulfomarina</taxon>
    </lineage>
</organism>
<evidence type="ECO:0000256" key="1">
    <source>
        <dbReference type="ARBA" id="ARBA00002901"/>
    </source>
</evidence>
<comment type="similarity">
    <text evidence="2 4">Belongs to the MoeA family.</text>
</comment>
<name>A0A8D5FJQ6_9BACT</name>
<keyword evidence="4" id="KW-0460">Magnesium</keyword>
<comment type="cofactor">
    <cofactor evidence="4">
        <name>Mg(2+)</name>
        <dbReference type="ChEBI" id="CHEBI:18420"/>
    </cofactor>
</comment>
<dbReference type="CDD" id="cd00887">
    <property type="entry name" value="MoeA"/>
    <property type="match status" value="1"/>
</dbReference>
<evidence type="ECO:0000313" key="6">
    <source>
        <dbReference type="EMBL" id="BCL59444.1"/>
    </source>
</evidence>
<dbReference type="SMART" id="SM00852">
    <property type="entry name" value="MoCF_biosynth"/>
    <property type="match status" value="1"/>
</dbReference>
<evidence type="ECO:0000256" key="4">
    <source>
        <dbReference type="RuleBase" id="RU365090"/>
    </source>
</evidence>
<keyword evidence="4" id="KW-0500">Molybdenum</keyword>
<dbReference type="EMBL" id="AP024086">
    <property type="protein sequence ID" value="BCL59444.1"/>
    <property type="molecule type" value="Genomic_DNA"/>
</dbReference>
<gene>
    <name evidence="6" type="primary">moeA1</name>
    <name evidence="6" type="ORF">DGMP_01370</name>
</gene>
<dbReference type="Pfam" id="PF03453">
    <property type="entry name" value="MoeA_N"/>
    <property type="match status" value="1"/>
</dbReference>
<proteinExistence type="inferred from homology"/>
<accession>A0A8D5FJQ6</accession>
<dbReference type="RefSeq" id="WP_228855678.1">
    <property type="nucleotide sequence ID" value="NZ_AP024086.1"/>
</dbReference>
<comment type="catalytic activity">
    <reaction evidence="3">
        <text>adenylyl-molybdopterin + molybdate = Mo-molybdopterin + AMP + H(+)</text>
        <dbReference type="Rhea" id="RHEA:35047"/>
        <dbReference type="ChEBI" id="CHEBI:15378"/>
        <dbReference type="ChEBI" id="CHEBI:36264"/>
        <dbReference type="ChEBI" id="CHEBI:62727"/>
        <dbReference type="ChEBI" id="CHEBI:71302"/>
        <dbReference type="ChEBI" id="CHEBI:456215"/>
        <dbReference type="EC" id="2.10.1.1"/>
    </reaction>
</comment>
<sequence>MNDMKQNECCYQEVLRTLFRVLKPMSSEMIGLEDGLGRVSSASVTASFPRPLFDESVRDGYVIAETTGHGESVQRYRITGEIPAGSPYGKVLGAGTGCRIMTGGCVPEGGSRVIPHEDCREVDGDILVEKKKLSWNIYIRRKGADISEGDVLVGRGILLQAGHLAHLASCGVQKIDVATLPVVGFFCTGSELRHMNERDLENGQKISSNSLLLRGLLDSIGIPCQDFGIIPDNRQSLLDCFLAAKKSNVDVLISTGGMGPGKYDLVEKLFLEAGGNLIFTELGMRPGKSVLFGTLGKTLFFGLPGPPYAVQTLFNLLVVPVVFSLQGLKEQLPRKTTAYLEHDIPVKRSDLLCFKDGVLELRDGKCYVRLADRDESPNCYIMLSAGQLFFKKGEMVEICLA</sequence>
<dbReference type="Pfam" id="PF00994">
    <property type="entry name" value="MoCF_biosynth"/>
    <property type="match status" value="1"/>
</dbReference>
<evidence type="ECO:0000313" key="7">
    <source>
        <dbReference type="Proteomes" id="UP000826725"/>
    </source>
</evidence>
<evidence type="ECO:0000259" key="5">
    <source>
        <dbReference type="SMART" id="SM00852"/>
    </source>
</evidence>
<keyword evidence="4" id="KW-0501">Molybdenum cofactor biosynthesis</keyword>
<keyword evidence="4" id="KW-0479">Metal-binding</keyword>